<gene>
    <name evidence="8" type="ORF">BV898_04275</name>
</gene>
<evidence type="ECO:0000256" key="4">
    <source>
        <dbReference type="ARBA" id="ARBA00023128"/>
    </source>
</evidence>
<evidence type="ECO:0000256" key="7">
    <source>
        <dbReference type="ARBA" id="ARBA00035545"/>
    </source>
</evidence>
<evidence type="ECO:0000256" key="3">
    <source>
        <dbReference type="ARBA" id="ARBA00022980"/>
    </source>
</evidence>
<protein>
    <recommendedName>
        <fullName evidence="6">Large ribosomal subunit protein mL49</fullName>
    </recommendedName>
    <alternativeName>
        <fullName evidence="7">39S ribosomal protein L49, mitochondrial</fullName>
    </alternativeName>
</protein>
<keyword evidence="5" id="KW-0687">Ribonucleoprotein</keyword>
<keyword evidence="4" id="KW-0496">Mitochondrion</keyword>
<dbReference type="GO" id="GO:0003735">
    <property type="term" value="F:structural constituent of ribosome"/>
    <property type="evidence" value="ECO:0007669"/>
    <property type="project" value="InterPro"/>
</dbReference>
<evidence type="ECO:0000256" key="6">
    <source>
        <dbReference type="ARBA" id="ARBA00035191"/>
    </source>
</evidence>
<dbReference type="PANTHER" id="PTHR13477">
    <property type="entry name" value="MITOCHONDRIAL 39S RIBOSOMAL PROTEIN L49"/>
    <property type="match status" value="1"/>
</dbReference>
<name>A0A1W0X2I3_HYPEX</name>
<comment type="caution">
    <text evidence="8">The sequence shown here is derived from an EMBL/GenBank/DDBJ whole genome shotgun (WGS) entry which is preliminary data.</text>
</comment>
<comment type="subcellular location">
    <subcellularLocation>
        <location evidence="1">Mitochondrion</location>
    </subcellularLocation>
</comment>
<reference evidence="9" key="1">
    <citation type="submission" date="2017-01" db="EMBL/GenBank/DDBJ databases">
        <title>Comparative genomics of anhydrobiosis in the tardigrade Hypsibius dujardini.</title>
        <authorList>
            <person name="Yoshida Y."/>
            <person name="Koutsovoulos G."/>
            <person name="Laetsch D."/>
            <person name="Stevens L."/>
            <person name="Kumar S."/>
            <person name="Horikawa D."/>
            <person name="Ishino K."/>
            <person name="Komine S."/>
            <person name="Tomita M."/>
            <person name="Blaxter M."/>
            <person name="Arakawa K."/>
        </authorList>
    </citation>
    <scope>NUCLEOTIDE SEQUENCE [LARGE SCALE GENOMIC DNA]</scope>
    <source>
        <strain evidence="9">Z151</strain>
    </source>
</reference>
<keyword evidence="3 8" id="KW-0689">Ribosomal protein</keyword>
<accession>A0A1W0X2I3</accession>
<dbReference type="GO" id="GO:0005762">
    <property type="term" value="C:mitochondrial large ribosomal subunit"/>
    <property type="evidence" value="ECO:0007669"/>
    <property type="project" value="TreeGrafter"/>
</dbReference>
<evidence type="ECO:0000313" key="9">
    <source>
        <dbReference type="Proteomes" id="UP000192578"/>
    </source>
</evidence>
<dbReference type="AlphaFoldDB" id="A0A1W0X2I3"/>
<comment type="similarity">
    <text evidence="2">Belongs to the mitochondrion-specific ribosomal protein mL49 family.</text>
</comment>
<organism evidence="8 9">
    <name type="scientific">Hypsibius exemplaris</name>
    <name type="common">Freshwater tardigrade</name>
    <dbReference type="NCBI Taxonomy" id="2072580"/>
    <lineage>
        <taxon>Eukaryota</taxon>
        <taxon>Metazoa</taxon>
        <taxon>Ecdysozoa</taxon>
        <taxon>Tardigrada</taxon>
        <taxon>Eutardigrada</taxon>
        <taxon>Parachela</taxon>
        <taxon>Hypsibioidea</taxon>
        <taxon>Hypsibiidae</taxon>
        <taxon>Hypsibius</taxon>
    </lineage>
</organism>
<dbReference type="Gene3D" id="3.30.780.10">
    <property type="entry name" value="SUI1-like domain"/>
    <property type="match status" value="1"/>
</dbReference>
<evidence type="ECO:0000313" key="8">
    <source>
        <dbReference type="EMBL" id="OQV21696.1"/>
    </source>
</evidence>
<keyword evidence="9" id="KW-1185">Reference proteome</keyword>
<dbReference type="GO" id="GO:0006412">
    <property type="term" value="P:translation"/>
    <property type="evidence" value="ECO:0007669"/>
    <property type="project" value="InterPro"/>
</dbReference>
<evidence type="ECO:0000256" key="1">
    <source>
        <dbReference type="ARBA" id="ARBA00004173"/>
    </source>
</evidence>
<dbReference type="EMBL" id="MTYJ01000021">
    <property type="protein sequence ID" value="OQV21696.1"/>
    <property type="molecule type" value="Genomic_DNA"/>
</dbReference>
<dbReference type="FunFam" id="3.30.780.10:FF:000009">
    <property type="entry name" value="39S ribosomal protein L49, mitochondrial"/>
    <property type="match status" value="1"/>
</dbReference>
<sequence length="189" mass="21867">MLPLRLLRSAPSHPPTHSHSHRIFQPSSSLLLSFQRTYLGRTDKFKPPDPNQTYTPVVESADEFRFVDRLLGRDVVPKIPEKSLKEYPTPSGWIPPAPVPPQLPYFIARTRFHNLPVYLHVVEHSTRKLTQVAKVQGDIWMLEKELVHFLRQHAFDGLVASQVSEVNRWIRIKGNYVEQVKEFLLAKGF</sequence>
<dbReference type="InterPro" id="IPR007740">
    <property type="entry name" value="Ribosomal_mL49"/>
</dbReference>
<dbReference type="PANTHER" id="PTHR13477:SF0">
    <property type="entry name" value="LARGE RIBOSOMAL SUBUNIT PROTEIN ML49"/>
    <property type="match status" value="1"/>
</dbReference>
<evidence type="ECO:0000256" key="5">
    <source>
        <dbReference type="ARBA" id="ARBA00023274"/>
    </source>
</evidence>
<evidence type="ECO:0000256" key="2">
    <source>
        <dbReference type="ARBA" id="ARBA00005677"/>
    </source>
</evidence>
<dbReference type="Pfam" id="PF05046">
    <property type="entry name" value="Img2"/>
    <property type="match status" value="1"/>
</dbReference>
<dbReference type="OrthoDB" id="19439at2759"/>
<proteinExistence type="inferred from homology"/>
<dbReference type="Proteomes" id="UP000192578">
    <property type="component" value="Unassembled WGS sequence"/>
</dbReference>